<gene>
    <name evidence="6" type="ORF">RRG08_039892</name>
</gene>
<dbReference type="InterPro" id="IPR014756">
    <property type="entry name" value="Ig_E-set"/>
</dbReference>
<dbReference type="PANTHER" id="PTHR38537:SF16">
    <property type="entry name" value="CALPONIN-HOMOLOGY (CH) DOMAIN-CONTAINING PROTEIN"/>
    <property type="match status" value="1"/>
</dbReference>
<dbReference type="InterPro" id="IPR013783">
    <property type="entry name" value="Ig-like_fold"/>
</dbReference>
<reference evidence="6" key="1">
    <citation type="journal article" date="2023" name="G3 (Bethesda)">
        <title>A reference genome for the long-term kleptoplast-retaining sea slug Elysia crispata morphotype clarki.</title>
        <authorList>
            <person name="Eastman K.E."/>
            <person name="Pendleton A.L."/>
            <person name="Shaikh M.A."/>
            <person name="Suttiyut T."/>
            <person name="Ogas R."/>
            <person name="Tomko P."/>
            <person name="Gavelis G."/>
            <person name="Widhalm J.R."/>
            <person name="Wisecaver J.H."/>
        </authorList>
    </citation>
    <scope>NUCLEOTIDE SEQUENCE</scope>
    <source>
        <strain evidence="6">ECLA1</strain>
    </source>
</reference>
<dbReference type="SMART" id="SM00033">
    <property type="entry name" value="CH"/>
    <property type="match status" value="3"/>
</dbReference>
<evidence type="ECO:0000313" key="6">
    <source>
        <dbReference type="EMBL" id="KAK3776304.1"/>
    </source>
</evidence>
<dbReference type="GO" id="GO:0030036">
    <property type="term" value="P:actin cytoskeleton organization"/>
    <property type="evidence" value="ECO:0007669"/>
    <property type="project" value="InterPro"/>
</dbReference>
<dbReference type="GO" id="GO:0051015">
    <property type="term" value="F:actin filament binding"/>
    <property type="evidence" value="ECO:0007669"/>
    <property type="project" value="InterPro"/>
</dbReference>
<dbReference type="InterPro" id="IPR017868">
    <property type="entry name" value="Filamin/ABP280_repeat-like"/>
</dbReference>
<evidence type="ECO:0000259" key="5">
    <source>
        <dbReference type="PROSITE" id="PS50021"/>
    </source>
</evidence>
<dbReference type="CDD" id="cd21227">
    <property type="entry name" value="CH_jitterbug-like_rpt1"/>
    <property type="match status" value="1"/>
</dbReference>
<feature type="repeat" description="Filamin" evidence="4">
    <location>
        <begin position="343"/>
        <end position="423"/>
    </location>
</feature>
<evidence type="ECO:0000256" key="2">
    <source>
        <dbReference type="ARBA" id="ARBA00022737"/>
    </source>
</evidence>
<feature type="domain" description="Calponin-homology (CH)" evidence="5">
    <location>
        <begin position="12"/>
        <end position="117"/>
    </location>
</feature>
<dbReference type="Pfam" id="PF00630">
    <property type="entry name" value="Filamin"/>
    <property type="match status" value="1"/>
</dbReference>
<dbReference type="InterPro" id="IPR036872">
    <property type="entry name" value="CH_dom_sf"/>
</dbReference>
<keyword evidence="3" id="KW-0009">Actin-binding</keyword>
<dbReference type="SUPFAM" id="SSF47576">
    <property type="entry name" value="Calponin-homology domain, CH-domain"/>
    <property type="match status" value="2"/>
</dbReference>
<accession>A0AAE0ZVA6</accession>
<sequence length="598" mass="65788">MSGYTSEDQWIAIQKKTFANWANEQLKIGNRSVDDLAVDFSDGVRLVALVEALQFRKLGKVFQRPTSRIQMLQNVSLALQAVAEDNVRLVNIGNDDIVDANLKLTLGLLWHLILRYQISGARAAPPRKLMLSWFRSMLPDDLDITNLTTSWSDGRALHALLEQCRPGLSPDWRNLQPGDAVSNCQKAMRLAKEKLGIPRVISAEDFASPELDELSAMTYLSYFIKKDSPGYNEMLEWVRKQLKTLKVTNFTTDWNDGQLLCSLVHSYGGGIPGWPLLDKSGNVAACQIGLDSAHALGVQKTISASELADPKVDHLTVMTYVALFKKVTPRLPKAQKCRVETRLEETTVGQEARFCLRLADPDASPSKVSVRISAGHASSPVCSLTWTKDSAQCVFLPQEIVQHKIHVFYDGEEIQNSPMTVSILHDISKVKVIASQAPVRVGRSLEIEVVCPNELREYVETRRQAPGGQAQSLGLEATSTGLKTSFVPPSAGIWTYQVNVGSQEVCLGKVKAYDPTSAHLAGPDKGAVGEEIILQVNTENAGEDKLEAEIEYEGGQRSTDVKVTSKGGIQYLAFNPSAEGRVLAKITMHGENIKESTY</sequence>
<dbReference type="Gene3D" id="2.60.40.10">
    <property type="entry name" value="Immunoglobulins"/>
    <property type="match status" value="3"/>
</dbReference>
<evidence type="ECO:0000256" key="4">
    <source>
        <dbReference type="PROSITE-ProRule" id="PRU00087"/>
    </source>
</evidence>
<name>A0AAE0ZVA6_9GAST</name>
<keyword evidence="2" id="KW-0677">Repeat</keyword>
<dbReference type="Proteomes" id="UP001283361">
    <property type="component" value="Unassembled WGS sequence"/>
</dbReference>
<proteinExistence type="inferred from homology"/>
<dbReference type="InterPro" id="IPR001298">
    <property type="entry name" value="Filamin/ABP280_rpt"/>
</dbReference>
<dbReference type="InterPro" id="IPR044801">
    <property type="entry name" value="Filamin"/>
</dbReference>
<protein>
    <recommendedName>
        <fullName evidence="5">Calponin-homology (CH) domain-containing protein</fullName>
    </recommendedName>
</protein>
<feature type="repeat" description="Filamin" evidence="4">
    <location>
        <begin position="502"/>
        <end position="598"/>
    </location>
</feature>
<evidence type="ECO:0000256" key="3">
    <source>
        <dbReference type="ARBA" id="ARBA00023203"/>
    </source>
</evidence>
<evidence type="ECO:0000313" key="7">
    <source>
        <dbReference type="Proteomes" id="UP001283361"/>
    </source>
</evidence>
<dbReference type="Gene3D" id="1.10.418.10">
    <property type="entry name" value="Calponin-like domain"/>
    <property type="match status" value="3"/>
</dbReference>
<organism evidence="6 7">
    <name type="scientific">Elysia crispata</name>
    <name type="common">lettuce slug</name>
    <dbReference type="NCBI Taxonomy" id="231223"/>
    <lineage>
        <taxon>Eukaryota</taxon>
        <taxon>Metazoa</taxon>
        <taxon>Spiralia</taxon>
        <taxon>Lophotrochozoa</taxon>
        <taxon>Mollusca</taxon>
        <taxon>Gastropoda</taxon>
        <taxon>Heterobranchia</taxon>
        <taxon>Euthyneura</taxon>
        <taxon>Panpulmonata</taxon>
        <taxon>Sacoglossa</taxon>
        <taxon>Placobranchoidea</taxon>
        <taxon>Plakobranchidae</taxon>
        <taxon>Elysia</taxon>
    </lineage>
</organism>
<dbReference type="PANTHER" id="PTHR38537">
    <property type="entry name" value="JITTERBUG, ISOFORM N"/>
    <property type="match status" value="1"/>
</dbReference>
<evidence type="ECO:0000256" key="1">
    <source>
        <dbReference type="ARBA" id="ARBA00009238"/>
    </source>
</evidence>
<dbReference type="EMBL" id="JAWDGP010003233">
    <property type="protein sequence ID" value="KAK3776304.1"/>
    <property type="molecule type" value="Genomic_DNA"/>
</dbReference>
<dbReference type="PROSITE" id="PS00020">
    <property type="entry name" value="ACTININ_2"/>
    <property type="match status" value="1"/>
</dbReference>
<dbReference type="PROSITE" id="PS50021">
    <property type="entry name" value="CH"/>
    <property type="match status" value="3"/>
</dbReference>
<comment type="similarity">
    <text evidence="1">Belongs to the filamin family.</text>
</comment>
<dbReference type="SUPFAM" id="SSF81296">
    <property type="entry name" value="E set domains"/>
    <property type="match status" value="2"/>
</dbReference>
<dbReference type="InterPro" id="IPR001715">
    <property type="entry name" value="CH_dom"/>
</dbReference>
<comment type="caution">
    <text evidence="6">The sequence shown here is derived from an EMBL/GenBank/DDBJ whole genome shotgun (WGS) entry which is preliminary data.</text>
</comment>
<dbReference type="AlphaFoldDB" id="A0AAE0ZVA6"/>
<dbReference type="Pfam" id="PF00307">
    <property type="entry name" value="CH"/>
    <property type="match status" value="3"/>
</dbReference>
<feature type="domain" description="Calponin-homology (CH)" evidence="5">
    <location>
        <begin position="124"/>
        <end position="228"/>
    </location>
</feature>
<dbReference type="SMART" id="SM00557">
    <property type="entry name" value="IG_FLMN"/>
    <property type="match status" value="2"/>
</dbReference>
<feature type="domain" description="Calponin-homology (CH)" evidence="5">
    <location>
        <begin position="229"/>
        <end position="329"/>
    </location>
</feature>
<dbReference type="PROSITE" id="PS50194">
    <property type="entry name" value="FILAMIN_REPEAT"/>
    <property type="match status" value="2"/>
</dbReference>
<dbReference type="InterPro" id="IPR001589">
    <property type="entry name" value="Actinin_actin-bd_CS"/>
</dbReference>
<keyword evidence="7" id="KW-1185">Reference proteome</keyword>